<feature type="non-terminal residue" evidence="1">
    <location>
        <position position="220"/>
    </location>
</feature>
<dbReference type="AlphaFoldDB" id="A0A967AFR6"/>
<comment type="caution">
    <text evidence="1">The sequence shown here is derived from an EMBL/GenBank/DDBJ whole genome shotgun (WGS) entry which is preliminary data.</text>
</comment>
<dbReference type="NCBIfam" id="TIGR02167">
    <property type="entry name" value="Liste_lipo_26"/>
    <property type="match status" value="3"/>
</dbReference>
<dbReference type="Pfam" id="PF03382">
    <property type="entry name" value="DUF285"/>
    <property type="match status" value="1"/>
</dbReference>
<reference evidence="1" key="1">
    <citation type="submission" date="2020-03" db="EMBL/GenBank/DDBJ databases">
        <title>Psychroflexus Maritimus sp. nov., isolate from marine sediment.</title>
        <authorList>
            <person name="Zhong Y.-L."/>
        </authorList>
    </citation>
    <scope>NUCLEOTIDE SEQUENCE</scope>
    <source>
        <strain evidence="1">C1</strain>
    </source>
</reference>
<dbReference type="RefSeq" id="WP_166400660.1">
    <property type="nucleotide sequence ID" value="NZ_JAANAS010000071.1"/>
</dbReference>
<name>A0A967AFR6_9FLAO</name>
<dbReference type="InterPro" id="IPR011889">
    <property type="entry name" value="Liste_lipo_26"/>
</dbReference>
<accession>A0A967AFR6</accession>
<keyword evidence="2" id="KW-1185">Reference proteome</keyword>
<dbReference type="Proteomes" id="UP000643701">
    <property type="component" value="Unassembled WGS sequence"/>
</dbReference>
<feature type="non-terminal residue" evidence="1">
    <location>
        <position position="1"/>
    </location>
</feature>
<sequence length="220" mass="25002">NMERMFHHALNFNQPIGAWDVSSVTNMRLMFENSGFNQPLENWDVSNVSNMERMFHISQFNQPIANWNVSSVNNMSNMFSSSNFNQPIENWDVSNVTNMSQLFQGSPFNQDISSWTFHPDVVFNSPQDWAFFITTQNYNSNYYDALLQSFSDQNLTNKNFRVQGLSYCNTSARNDLINNKGWTINGDAIIPSSITPPGNITIIANQGTCEAIDVELGNPV</sequence>
<evidence type="ECO:0000313" key="1">
    <source>
        <dbReference type="EMBL" id="NGZ90418.1"/>
    </source>
</evidence>
<gene>
    <name evidence="1" type="ORF">G7034_09140</name>
</gene>
<dbReference type="EMBL" id="JAANAS010000071">
    <property type="protein sequence ID" value="NGZ90418.1"/>
    <property type="molecule type" value="Genomic_DNA"/>
</dbReference>
<dbReference type="InterPro" id="IPR005046">
    <property type="entry name" value="DUF285"/>
</dbReference>
<evidence type="ECO:0000313" key="2">
    <source>
        <dbReference type="Proteomes" id="UP000643701"/>
    </source>
</evidence>
<proteinExistence type="predicted"/>
<organism evidence="1 2">
    <name type="scientific">Psychroflexus maritimus</name>
    <dbReference type="NCBI Taxonomy" id="2714865"/>
    <lineage>
        <taxon>Bacteria</taxon>
        <taxon>Pseudomonadati</taxon>
        <taxon>Bacteroidota</taxon>
        <taxon>Flavobacteriia</taxon>
        <taxon>Flavobacteriales</taxon>
        <taxon>Flavobacteriaceae</taxon>
        <taxon>Psychroflexus</taxon>
    </lineage>
</organism>
<protein>
    <submittedName>
        <fullName evidence="1">DUF285 domain-containing protein</fullName>
    </submittedName>
</protein>